<sequence length="41" mass="4855">MFGIKIPTPFIVWFNPHILPFPPRSPTLLTQQFELSLTQWD</sequence>
<gene>
    <name evidence="1" type="ordered locus">Y11_04491</name>
</gene>
<dbReference type="AlphaFoldDB" id="A0A0H3NRR4"/>
<accession>A0A0H3NRR4</accession>
<protein>
    <submittedName>
        <fullName evidence="1">Uncharacterized protein</fullName>
    </submittedName>
</protein>
<organism evidence="1 2">
    <name type="scientific">Yersinia enterocolitica subsp. palearctica serotype O:3 (strain DSM 13030 / CIP 106945 / Y11)</name>
    <dbReference type="NCBI Taxonomy" id="930944"/>
    <lineage>
        <taxon>Bacteria</taxon>
        <taxon>Pseudomonadati</taxon>
        <taxon>Pseudomonadota</taxon>
        <taxon>Gammaproteobacteria</taxon>
        <taxon>Enterobacterales</taxon>
        <taxon>Yersiniaceae</taxon>
        <taxon>Yersinia</taxon>
    </lineage>
</organism>
<evidence type="ECO:0000313" key="1">
    <source>
        <dbReference type="EMBL" id="CBY27732.1"/>
    </source>
</evidence>
<proteinExistence type="predicted"/>
<dbReference type="KEGG" id="yey:Y11_04491"/>
<dbReference type="PATRIC" id="fig|930944.6.peg.448"/>
<evidence type="ECO:0000313" key="2">
    <source>
        <dbReference type="Proteomes" id="UP000008084"/>
    </source>
</evidence>
<dbReference type="Proteomes" id="UP000008084">
    <property type="component" value="Chromosome"/>
</dbReference>
<reference evidence="1 2" key="1">
    <citation type="journal article" date="2011" name="J. Bacteriol.">
        <title>Complete genome sequence of Yersinia enterocolitica subsp. palearctica serogroup O:3.</title>
        <authorList>
            <person name="Batzilla J."/>
            <person name="Hoper D."/>
            <person name="Antonenka U."/>
            <person name="Heesemann J."/>
            <person name="Rakin A."/>
        </authorList>
    </citation>
    <scope>NUCLEOTIDE SEQUENCE [LARGE SCALE GENOMIC DNA]</scope>
    <source>
        <strain evidence="2">DSM 13030 / CIP 106945 / Y11</strain>
    </source>
</reference>
<dbReference type="EMBL" id="FR729477">
    <property type="protein sequence ID" value="CBY27732.1"/>
    <property type="molecule type" value="Genomic_DNA"/>
</dbReference>
<dbReference type="HOGENOM" id="CLU_3279011_0_0_6"/>
<name>A0A0H3NRR4_YERE1</name>